<reference evidence="3" key="1">
    <citation type="submission" date="2021-12" db="EMBL/GenBank/DDBJ databases">
        <title>taxonomy of Moraxella sp. ZY201224.</title>
        <authorList>
            <person name="Li F."/>
        </authorList>
    </citation>
    <scope>NUCLEOTIDE SEQUENCE</scope>
    <source>
        <strain evidence="3">ZY201224</strain>
    </source>
</reference>
<dbReference type="Gene3D" id="1.20.910.10">
    <property type="entry name" value="Heme oxygenase-like"/>
    <property type="match status" value="1"/>
</dbReference>
<dbReference type="PANTHER" id="PTHR43198:SF2">
    <property type="entry name" value="SI:CH1073-67J19.1-RELATED"/>
    <property type="match status" value="1"/>
</dbReference>
<name>A0ABY6F4C1_9GAMM</name>
<accession>A0ABY6F4C1</accession>
<dbReference type="InterPro" id="IPR027574">
    <property type="entry name" value="Thiaminase_II"/>
</dbReference>
<keyword evidence="4" id="KW-1185">Reference proteome</keyword>
<protein>
    <recommendedName>
        <fullName evidence="1">Aminopyrimidine aminohydrolase</fullName>
        <ecNumber evidence="1">3.5.99.2</ecNumber>
    </recommendedName>
</protein>
<dbReference type="EMBL" id="CP089977">
    <property type="protein sequence ID" value="UXZ04934.1"/>
    <property type="molecule type" value="Genomic_DNA"/>
</dbReference>
<organism evidence="3 4">
    <name type="scientific">Moraxella nasicaprae</name>
    <dbReference type="NCBI Taxonomy" id="2904122"/>
    <lineage>
        <taxon>Bacteria</taxon>
        <taxon>Pseudomonadati</taxon>
        <taxon>Pseudomonadota</taxon>
        <taxon>Gammaproteobacteria</taxon>
        <taxon>Moraxellales</taxon>
        <taxon>Moraxellaceae</taxon>
        <taxon>Moraxella</taxon>
    </lineage>
</organism>
<evidence type="ECO:0000313" key="3">
    <source>
        <dbReference type="EMBL" id="UXZ04934.1"/>
    </source>
</evidence>
<gene>
    <name evidence="3" type="primary">tenA</name>
    <name evidence="3" type="ORF">LU297_00300</name>
</gene>
<keyword evidence="1" id="KW-0784">Thiamine biosynthesis</keyword>
<dbReference type="InterPro" id="IPR004305">
    <property type="entry name" value="Thiaminase-2/PQQC"/>
</dbReference>
<evidence type="ECO:0000313" key="4">
    <source>
        <dbReference type="Proteomes" id="UP001063782"/>
    </source>
</evidence>
<keyword evidence="1" id="KW-0378">Hydrolase</keyword>
<dbReference type="EC" id="3.5.99.2" evidence="1"/>
<sequence>MTFSQEVWQNNLALYEATLNLPFNQQLANGTLDKEAFCHYVIQDAHYLLAYGKALAICSAKAYDSDAVIFFAKATETAIVVERLLHNGFMQEFGISKQDFENTPLTLACHHYTSYLQATAWSESYPVVLASLLPCYWIYAQVGKDIFDKSVPNNPYQAWIDTYAGEEFQQAVAQVLTIIDKVADTCDELTLQKMHEAYTTSAKLEWLFWDSAFEKRQWLGLDKLT</sequence>
<dbReference type="Pfam" id="PF03070">
    <property type="entry name" value="TENA_THI-4"/>
    <property type="match status" value="1"/>
</dbReference>
<comment type="similarity">
    <text evidence="1">Belongs to the TenA family.</text>
</comment>
<dbReference type="Proteomes" id="UP001063782">
    <property type="component" value="Chromosome"/>
</dbReference>
<dbReference type="RefSeq" id="WP_263076435.1">
    <property type="nucleotide sequence ID" value="NZ_CP089977.1"/>
</dbReference>
<evidence type="ECO:0000256" key="1">
    <source>
        <dbReference type="RuleBase" id="RU363093"/>
    </source>
</evidence>
<proteinExistence type="inferred from homology"/>
<dbReference type="CDD" id="cd19365">
    <property type="entry name" value="TenA_C-like"/>
    <property type="match status" value="1"/>
</dbReference>
<comment type="catalytic activity">
    <reaction evidence="1">
        <text>4-amino-5-aminomethyl-2-methylpyrimidine + H2O = 4-amino-5-hydroxymethyl-2-methylpyrimidine + NH4(+)</text>
        <dbReference type="Rhea" id="RHEA:31799"/>
        <dbReference type="ChEBI" id="CHEBI:15377"/>
        <dbReference type="ChEBI" id="CHEBI:16892"/>
        <dbReference type="ChEBI" id="CHEBI:28938"/>
        <dbReference type="ChEBI" id="CHEBI:63416"/>
        <dbReference type="EC" id="3.5.99.2"/>
    </reaction>
</comment>
<comment type="function">
    <text evidence="1">Catalyzes an amino-pyrimidine hydrolysis reaction at the C5' of the pyrimidine moiety of thiamine compounds, a reaction that is part of a thiamine salvage pathway.</text>
</comment>
<comment type="pathway">
    <text evidence="1">Cofactor biosynthesis; thiamine diphosphate biosynthesis.</text>
</comment>
<dbReference type="InterPro" id="IPR050967">
    <property type="entry name" value="Thiamine_Salvage_TenA"/>
</dbReference>
<dbReference type="InterPro" id="IPR016084">
    <property type="entry name" value="Haem_Oase-like_multi-hlx"/>
</dbReference>
<comment type="catalytic activity">
    <reaction evidence="1">
        <text>thiamine + H2O = 5-(2-hydroxyethyl)-4-methylthiazole + 4-amino-5-hydroxymethyl-2-methylpyrimidine + H(+)</text>
        <dbReference type="Rhea" id="RHEA:17509"/>
        <dbReference type="ChEBI" id="CHEBI:15377"/>
        <dbReference type="ChEBI" id="CHEBI:15378"/>
        <dbReference type="ChEBI" id="CHEBI:16892"/>
        <dbReference type="ChEBI" id="CHEBI:17957"/>
        <dbReference type="ChEBI" id="CHEBI:18385"/>
        <dbReference type="EC" id="3.5.99.2"/>
    </reaction>
</comment>
<dbReference type="SUPFAM" id="SSF48613">
    <property type="entry name" value="Heme oxygenase-like"/>
    <property type="match status" value="1"/>
</dbReference>
<feature type="domain" description="Thiaminase-2/PQQC" evidence="2">
    <location>
        <begin position="20"/>
        <end position="214"/>
    </location>
</feature>
<evidence type="ECO:0000259" key="2">
    <source>
        <dbReference type="Pfam" id="PF03070"/>
    </source>
</evidence>
<dbReference type="NCBIfam" id="TIGR04306">
    <property type="entry name" value="salvage_TenA"/>
    <property type="match status" value="1"/>
</dbReference>
<dbReference type="PANTHER" id="PTHR43198">
    <property type="entry name" value="BIFUNCTIONAL TH2 PROTEIN"/>
    <property type="match status" value="1"/>
</dbReference>